<evidence type="ECO:0000313" key="3">
    <source>
        <dbReference type="Proteomes" id="UP000799441"/>
    </source>
</evidence>
<evidence type="ECO:0000313" key="2">
    <source>
        <dbReference type="EMBL" id="KAF2722194.1"/>
    </source>
</evidence>
<reference evidence="2" key="1">
    <citation type="journal article" date="2020" name="Stud. Mycol.">
        <title>101 Dothideomycetes genomes: a test case for predicting lifestyles and emergence of pathogens.</title>
        <authorList>
            <person name="Haridas S."/>
            <person name="Albert R."/>
            <person name="Binder M."/>
            <person name="Bloem J."/>
            <person name="Labutti K."/>
            <person name="Salamov A."/>
            <person name="Andreopoulos B."/>
            <person name="Baker S."/>
            <person name="Barry K."/>
            <person name="Bills G."/>
            <person name="Bluhm B."/>
            <person name="Cannon C."/>
            <person name="Castanera R."/>
            <person name="Culley D."/>
            <person name="Daum C."/>
            <person name="Ezra D."/>
            <person name="Gonzalez J."/>
            <person name="Henrissat B."/>
            <person name="Kuo A."/>
            <person name="Liang C."/>
            <person name="Lipzen A."/>
            <person name="Lutzoni F."/>
            <person name="Magnuson J."/>
            <person name="Mondo S."/>
            <person name="Nolan M."/>
            <person name="Ohm R."/>
            <person name="Pangilinan J."/>
            <person name="Park H.-J."/>
            <person name="Ramirez L."/>
            <person name="Alfaro M."/>
            <person name="Sun H."/>
            <person name="Tritt A."/>
            <person name="Yoshinaga Y."/>
            <person name="Zwiers L.-H."/>
            <person name="Turgeon B."/>
            <person name="Goodwin S."/>
            <person name="Spatafora J."/>
            <person name="Crous P."/>
            <person name="Grigoriev I."/>
        </authorList>
    </citation>
    <scope>NUCLEOTIDE SEQUENCE</scope>
    <source>
        <strain evidence="2">CBS 116435</strain>
    </source>
</reference>
<dbReference type="EMBL" id="MU003784">
    <property type="protein sequence ID" value="KAF2722194.1"/>
    <property type="molecule type" value="Genomic_DNA"/>
</dbReference>
<proteinExistence type="predicted"/>
<protein>
    <submittedName>
        <fullName evidence="2">Uncharacterized protein</fullName>
    </submittedName>
</protein>
<sequence>MHAPGDLHRRHPTPFFANHTPRHLEIIGTRSPSQSAPEMYGPSGMAIDAGPFHPHASMGQASSAEQRRHQEQHQQQQHRQCQDHQDLAAVGAHASNKSCGGNILRQQSIRIEESPVHPVTPSPDSWSMHCACTNQAPYSSSTPPLKASNMMTQTSILQLPKGNASHDLAFFLRTTGPTAAHRKPSKLEDQKRSAPRNALRFFKVGHKRSVAQVEDAQIAHQRREARNASNDTTDNPRLNEVLYDEGGLLADEPPLPKVVQQKVSSTGRLLVRSCVDLY</sequence>
<dbReference type="AlphaFoldDB" id="A0A9P4QCB5"/>
<organism evidence="2 3">
    <name type="scientific">Polychaeton citri CBS 116435</name>
    <dbReference type="NCBI Taxonomy" id="1314669"/>
    <lineage>
        <taxon>Eukaryota</taxon>
        <taxon>Fungi</taxon>
        <taxon>Dikarya</taxon>
        <taxon>Ascomycota</taxon>
        <taxon>Pezizomycotina</taxon>
        <taxon>Dothideomycetes</taxon>
        <taxon>Dothideomycetidae</taxon>
        <taxon>Capnodiales</taxon>
        <taxon>Capnodiaceae</taxon>
        <taxon>Polychaeton</taxon>
    </lineage>
</organism>
<dbReference type="Proteomes" id="UP000799441">
    <property type="component" value="Unassembled WGS sequence"/>
</dbReference>
<feature type="region of interest" description="Disordered" evidence="1">
    <location>
        <begin position="31"/>
        <end position="84"/>
    </location>
</feature>
<name>A0A9P4QCB5_9PEZI</name>
<comment type="caution">
    <text evidence="2">The sequence shown here is derived from an EMBL/GenBank/DDBJ whole genome shotgun (WGS) entry which is preliminary data.</text>
</comment>
<evidence type="ECO:0000256" key="1">
    <source>
        <dbReference type="SAM" id="MobiDB-lite"/>
    </source>
</evidence>
<dbReference type="OrthoDB" id="3832538at2759"/>
<accession>A0A9P4QCB5</accession>
<keyword evidence="3" id="KW-1185">Reference proteome</keyword>
<gene>
    <name evidence="2" type="ORF">K431DRAFT_57476</name>
</gene>